<reference evidence="2" key="1">
    <citation type="submission" date="2020-10" db="EMBL/GenBank/DDBJ databases">
        <authorList>
            <person name="Gilroy R."/>
        </authorList>
    </citation>
    <scope>NUCLEOTIDE SEQUENCE</scope>
    <source>
        <strain evidence="2">ChiGjej2B2-16831</strain>
    </source>
</reference>
<keyword evidence="2" id="KW-0489">Methyltransferase</keyword>
<sequence length="242" mass="26697">MSAADGHAPAAHPEEAAYRAWLAATRDEPLESMAGFFDAHAGGYEAHMARWARHYAWMAALLPPDTAELLDVGCGSGLELDYILPRFPRLRVTGVDLSAQLLRRLREKHPGRALTLVQADYTRFDLGRDRFDAAVAFETLHHLTYAQKTALLARIRQSLRPGGCFLCCDYIAATQTIEELALAECARRRRRDGIADGAFVHFDIPLTAAHELQALQSAGFRDAALVGLLDGDANTALFRARR</sequence>
<dbReference type="PANTHER" id="PTHR43591">
    <property type="entry name" value="METHYLTRANSFERASE"/>
    <property type="match status" value="1"/>
</dbReference>
<dbReference type="Proteomes" id="UP000824128">
    <property type="component" value="Unassembled WGS sequence"/>
</dbReference>
<reference evidence="2" key="2">
    <citation type="journal article" date="2021" name="PeerJ">
        <title>Extensive microbial diversity within the chicken gut microbiome revealed by metagenomics and culture.</title>
        <authorList>
            <person name="Gilroy R."/>
            <person name="Ravi A."/>
            <person name="Getino M."/>
            <person name="Pursley I."/>
            <person name="Horton D.L."/>
            <person name="Alikhan N.F."/>
            <person name="Baker D."/>
            <person name="Gharbi K."/>
            <person name="Hall N."/>
            <person name="Watson M."/>
            <person name="Adriaenssens E.M."/>
            <person name="Foster-Nyarko E."/>
            <person name="Jarju S."/>
            <person name="Secka A."/>
            <person name="Antonio M."/>
            <person name="Oren A."/>
            <person name="Chaudhuri R.R."/>
            <person name="La Ragione R."/>
            <person name="Hildebrand F."/>
            <person name="Pallen M.J."/>
        </authorList>
    </citation>
    <scope>NUCLEOTIDE SEQUENCE</scope>
    <source>
        <strain evidence="2">ChiGjej2B2-16831</strain>
    </source>
</reference>
<dbReference type="Pfam" id="PF08242">
    <property type="entry name" value="Methyltransf_12"/>
    <property type="match status" value="1"/>
</dbReference>
<dbReference type="SUPFAM" id="SSF53335">
    <property type="entry name" value="S-adenosyl-L-methionine-dependent methyltransferases"/>
    <property type="match status" value="1"/>
</dbReference>
<evidence type="ECO:0000313" key="2">
    <source>
        <dbReference type="EMBL" id="HIU93534.1"/>
    </source>
</evidence>
<proteinExistence type="predicted"/>
<evidence type="ECO:0000259" key="1">
    <source>
        <dbReference type="Pfam" id="PF08242"/>
    </source>
</evidence>
<comment type="caution">
    <text evidence="2">The sequence shown here is derived from an EMBL/GenBank/DDBJ whole genome shotgun (WGS) entry which is preliminary data.</text>
</comment>
<feature type="domain" description="Methyltransferase type 12" evidence="1">
    <location>
        <begin position="70"/>
        <end position="165"/>
    </location>
</feature>
<protein>
    <submittedName>
        <fullName evidence="2">Class I SAM-dependent methyltransferase</fullName>
    </submittedName>
</protein>
<evidence type="ECO:0000313" key="3">
    <source>
        <dbReference type="Proteomes" id="UP000824128"/>
    </source>
</evidence>
<dbReference type="AlphaFoldDB" id="A0A9D1SSH1"/>
<organism evidence="2 3">
    <name type="scientific">Candidatus Aphodomorpha intestinavium</name>
    <dbReference type="NCBI Taxonomy" id="2840672"/>
    <lineage>
        <taxon>Bacteria</taxon>
        <taxon>Bacillati</taxon>
        <taxon>Bacillota</taxon>
        <taxon>Clostridia</taxon>
        <taxon>Eubacteriales</taxon>
        <taxon>Candidatus Aphodomorpha</taxon>
    </lineage>
</organism>
<dbReference type="EMBL" id="DVNZ01000003">
    <property type="protein sequence ID" value="HIU93534.1"/>
    <property type="molecule type" value="Genomic_DNA"/>
</dbReference>
<accession>A0A9D1SSH1</accession>
<dbReference type="InterPro" id="IPR029063">
    <property type="entry name" value="SAM-dependent_MTases_sf"/>
</dbReference>
<dbReference type="GO" id="GO:0032259">
    <property type="term" value="P:methylation"/>
    <property type="evidence" value="ECO:0007669"/>
    <property type="project" value="UniProtKB-KW"/>
</dbReference>
<dbReference type="CDD" id="cd02440">
    <property type="entry name" value="AdoMet_MTases"/>
    <property type="match status" value="1"/>
</dbReference>
<name>A0A9D1SSH1_9FIRM</name>
<dbReference type="GO" id="GO:0008168">
    <property type="term" value="F:methyltransferase activity"/>
    <property type="evidence" value="ECO:0007669"/>
    <property type="project" value="UniProtKB-KW"/>
</dbReference>
<dbReference type="InterPro" id="IPR013217">
    <property type="entry name" value="Methyltransf_12"/>
</dbReference>
<keyword evidence="2" id="KW-0808">Transferase</keyword>
<dbReference type="Gene3D" id="3.40.50.150">
    <property type="entry name" value="Vaccinia Virus protein VP39"/>
    <property type="match status" value="1"/>
</dbReference>
<gene>
    <name evidence="2" type="ORF">IAD24_00100</name>
</gene>